<reference evidence="2" key="2">
    <citation type="submission" date="2022-06" db="UniProtKB">
        <authorList>
            <consortium name="EnsemblMetazoa"/>
        </authorList>
    </citation>
    <scope>IDENTIFICATION</scope>
</reference>
<dbReference type="OrthoDB" id="6612851at2759"/>
<dbReference type="KEGG" id="api:103308194"/>
<dbReference type="GO" id="GO:0003677">
    <property type="term" value="F:DNA binding"/>
    <property type="evidence" value="ECO:0007669"/>
    <property type="project" value="TreeGrafter"/>
</dbReference>
<dbReference type="Proteomes" id="UP000007819">
    <property type="component" value="Unassembled WGS sequence"/>
</dbReference>
<sequence>MAQLGKITQFQKIINPTVEEKLKGHKTYKVISEEFGVPQSVIFNRIKGRSTSMLCTKSGRRPVLDSNIESVLVNCIVARAQMGYPCDKEELQCLVQEYIVANGIQNPFNNNKPGNDWYYSFMKRNPKLNFKKPEQLQKLRKDARKPEIIYHFYSNLENICQEKLLISQFVFNADESGFRTDPSRLKAIGEKGKALSRVTGGSGRESISVLACISADGLYLPPLIIFKGMAVQARWTSEKSFPGTLYAVSKNGWMEEPVFYNWFENAFVPFVIKKRKDLGTNSNALLLYDGHCSHISMRIIELAMKNNITLFKFPSHLTDRLQPLDKCVFGPLKSVWDKELIHFGKTMIGKGPGRLTKAMFSELLGKAWSVGMKSENIISGFRTTGVFPVDKNKFPLTEFDPNELNYYLRIEAEKQNKILHSAIEPSSSTSRNILTEPNEHIELSASNDSITQCESTSLNEIIISDNIDSSPLLPHTPLSDGNHNINNLLSDKTTSSPTDIIGIFTKHLGQLKAMTSSPRESKDPTPRLKTARYGEVLTNETVLMRLKEVTEKLVLNRQFLYKILRL</sequence>
<accession>A0A8R2NTK0</accession>
<evidence type="ECO:0000313" key="3">
    <source>
        <dbReference type="Proteomes" id="UP000007819"/>
    </source>
</evidence>
<dbReference type="GO" id="GO:0005634">
    <property type="term" value="C:nucleus"/>
    <property type="evidence" value="ECO:0007669"/>
    <property type="project" value="TreeGrafter"/>
</dbReference>
<dbReference type="AlphaFoldDB" id="A0A8R2NTK0"/>
<reference evidence="3" key="1">
    <citation type="submission" date="2010-06" db="EMBL/GenBank/DDBJ databases">
        <authorList>
            <person name="Jiang H."/>
            <person name="Abraham K."/>
            <person name="Ali S."/>
            <person name="Alsbrooks S.L."/>
            <person name="Anim B.N."/>
            <person name="Anosike U.S."/>
            <person name="Attaway T."/>
            <person name="Bandaranaike D.P."/>
            <person name="Battles P.K."/>
            <person name="Bell S.N."/>
            <person name="Bell A.V."/>
            <person name="Beltran B."/>
            <person name="Bickham C."/>
            <person name="Bustamante Y."/>
            <person name="Caleb T."/>
            <person name="Canada A."/>
            <person name="Cardenas V."/>
            <person name="Carter K."/>
            <person name="Chacko J."/>
            <person name="Chandrabose M.N."/>
            <person name="Chavez D."/>
            <person name="Chavez A."/>
            <person name="Chen L."/>
            <person name="Chu H.-S."/>
            <person name="Claassen K.J."/>
            <person name="Cockrell R."/>
            <person name="Collins M."/>
            <person name="Cooper J.A."/>
            <person name="Cree A."/>
            <person name="Curry S.M."/>
            <person name="Da Y."/>
            <person name="Dao M.D."/>
            <person name="Das B."/>
            <person name="Davila M.-L."/>
            <person name="Davy-Carroll L."/>
            <person name="Denson S."/>
            <person name="Dinh H."/>
            <person name="Ebong V.E."/>
            <person name="Edwards J.R."/>
            <person name="Egan A."/>
            <person name="El-Daye J."/>
            <person name="Escobedo L."/>
            <person name="Fernandez S."/>
            <person name="Fernando P.R."/>
            <person name="Flagg N."/>
            <person name="Forbes L.D."/>
            <person name="Fowler R.G."/>
            <person name="Fu Q."/>
            <person name="Gabisi R.A."/>
            <person name="Ganer J."/>
            <person name="Garbino Pronczuk A."/>
            <person name="Garcia R.M."/>
            <person name="Garner T."/>
            <person name="Garrett T.E."/>
            <person name="Gonzalez D.A."/>
            <person name="Hamid H."/>
            <person name="Hawkins E.S."/>
            <person name="Hirani K."/>
            <person name="Hogues M.E."/>
            <person name="Hollins B."/>
            <person name="Hsiao C.-H."/>
            <person name="Jabil R."/>
            <person name="James M.L."/>
            <person name="Jhangiani S.N."/>
            <person name="Johnson B."/>
            <person name="Johnson Q."/>
            <person name="Joshi V."/>
            <person name="Kalu J.B."/>
            <person name="Kam C."/>
            <person name="Kashfia A."/>
            <person name="Keebler J."/>
            <person name="Kisamo H."/>
            <person name="Kovar C.L."/>
            <person name="Lago L.A."/>
            <person name="Lai C.-Y."/>
            <person name="Laidlaw J."/>
            <person name="Lara F."/>
            <person name="Le T.-K."/>
            <person name="Lee S.L."/>
            <person name="Legall F.H."/>
            <person name="Lemon S.J."/>
            <person name="Lewis L.R."/>
            <person name="Li B."/>
            <person name="Liu Y."/>
            <person name="Liu Y.-S."/>
            <person name="Lopez J."/>
            <person name="Lozado R.J."/>
            <person name="Lu J."/>
            <person name="Madu R.C."/>
            <person name="Maheshwari M."/>
            <person name="Maheshwari R."/>
            <person name="Malloy K."/>
            <person name="Martinez E."/>
            <person name="Mathew T."/>
            <person name="Mercado I.C."/>
            <person name="Mercado C."/>
            <person name="Meyer B."/>
            <person name="Montgomery K."/>
            <person name="Morgan M.B."/>
            <person name="Munidasa M."/>
            <person name="Nazareth L.V."/>
            <person name="Nelson J."/>
            <person name="Ng B.M."/>
            <person name="Nguyen N.B."/>
            <person name="Nguyen P.Q."/>
            <person name="Nguyen T."/>
            <person name="Obregon M."/>
            <person name="Okwuonu G.O."/>
            <person name="Onwere C.G."/>
            <person name="Orozco G."/>
            <person name="Parra A."/>
            <person name="Patel S."/>
            <person name="Patil S."/>
            <person name="Perez A."/>
            <person name="Perez Y."/>
            <person name="Pham C."/>
            <person name="Primus E.L."/>
            <person name="Pu L.-L."/>
            <person name="Puazo M."/>
            <person name="Qin X."/>
            <person name="Quiroz J.B."/>
            <person name="Reese J."/>
            <person name="Richards S."/>
            <person name="Rives C.M."/>
            <person name="Robberts R."/>
            <person name="Ruiz S.J."/>
            <person name="Ruiz M.J."/>
            <person name="Santibanez J."/>
            <person name="Schneider B.W."/>
            <person name="Sisson I."/>
            <person name="Smith M."/>
            <person name="Sodergren E."/>
            <person name="Song X.-Z."/>
            <person name="Song B.B."/>
            <person name="Summersgill H."/>
            <person name="Thelus R."/>
            <person name="Thornton R.D."/>
            <person name="Trejos Z.Y."/>
            <person name="Usmani K."/>
            <person name="Vattathil S."/>
            <person name="Villasana D."/>
            <person name="Walker D.L."/>
            <person name="Wang S."/>
            <person name="Wang K."/>
            <person name="White C.S."/>
            <person name="Williams A.C."/>
            <person name="Williamson J."/>
            <person name="Wilson K."/>
            <person name="Woghiren I.O."/>
            <person name="Woodworth J.R."/>
            <person name="Worley K.C."/>
            <person name="Wright R.A."/>
            <person name="Wu W."/>
            <person name="Young L."/>
            <person name="Zhang L."/>
            <person name="Zhang J."/>
            <person name="Zhu Y."/>
            <person name="Muzny D.M."/>
            <person name="Weinstock G."/>
            <person name="Gibbs R.A."/>
        </authorList>
    </citation>
    <scope>NUCLEOTIDE SEQUENCE [LARGE SCALE GENOMIC DNA]</scope>
    <source>
        <strain evidence="3">LSR1</strain>
    </source>
</reference>
<dbReference type="EnsemblMetazoa" id="XM_029492156.1">
    <property type="protein sequence ID" value="XP_029348016.1"/>
    <property type="gene ID" value="LOC103308194"/>
</dbReference>
<dbReference type="InterPro" id="IPR050863">
    <property type="entry name" value="CenT-Element_Derived"/>
</dbReference>
<feature type="domain" description="DDE-1" evidence="1">
    <location>
        <begin position="208"/>
        <end position="381"/>
    </location>
</feature>
<keyword evidence="3" id="KW-1185">Reference proteome</keyword>
<dbReference type="Gene3D" id="3.30.420.10">
    <property type="entry name" value="Ribonuclease H-like superfamily/Ribonuclease H"/>
    <property type="match status" value="1"/>
</dbReference>
<evidence type="ECO:0000313" key="2">
    <source>
        <dbReference type="EnsemblMetazoa" id="XP_029348016.1"/>
    </source>
</evidence>
<dbReference type="InterPro" id="IPR036397">
    <property type="entry name" value="RNaseH_sf"/>
</dbReference>
<dbReference type="InterPro" id="IPR004875">
    <property type="entry name" value="DDE_SF_endonuclease_dom"/>
</dbReference>
<organism evidence="2 3">
    <name type="scientific">Acyrthosiphon pisum</name>
    <name type="common">Pea aphid</name>
    <dbReference type="NCBI Taxonomy" id="7029"/>
    <lineage>
        <taxon>Eukaryota</taxon>
        <taxon>Metazoa</taxon>
        <taxon>Ecdysozoa</taxon>
        <taxon>Arthropoda</taxon>
        <taxon>Hexapoda</taxon>
        <taxon>Insecta</taxon>
        <taxon>Pterygota</taxon>
        <taxon>Neoptera</taxon>
        <taxon>Paraneoptera</taxon>
        <taxon>Hemiptera</taxon>
        <taxon>Sternorrhyncha</taxon>
        <taxon>Aphidomorpha</taxon>
        <taxon>Aphidoidea</taxon>
        <taxon>Aphididae</taxon>
        <taxon>Macrosiphini</taxon>
        <taxon>Acyrthosiphon</taxon>
    </lineage>
</organism>
<dbReference type="PANTHER" id="PTHR19303">
    <property type="entry name" value="TRANSPOSON"/>
    <property type="match status" value="1"/>
</dbReference>
<name>A0A8R2NTK0_ACYPI</name>
<evidence type="ECO:0000259" key="1">
    <source>
        <dbReference type="Pfam" id="PF03184"/>
    </source>
</evidence>
<proteinExistence type="predicted"/>
<dbReference type="GeneID" id="103308194"/>
<dbReference type="Pfam" id="PF03184">
    <property type="entry name" value="DDE_1"/>
    <property type="match status" value="1"/>
</dbReference>
<dbReference type="PANTHER" id="PTHR19303:SF74">
    <property type="entry name" value="POGO TRANSPOSABLE ELEMENT WITH KRAB DOMAIN"/>
    <property type="match status" value="1"/>
</dbReference>
<protein>
    <recommendedName>
        <fullName evidence="1">DDE-1 domain-containing protein</fullName>
    </recommendedName>
</protein>
<dbReference type="RefSeq" id="XP_029348016.1">
    <property type="nucleotide sequence ID" value="XM_029492156.1"/>
</dbReference>